<feature type="domain" description="Doubled CXXCH motif" evidence="3">
    <location>
        <begin position="224"/>
        <end position="253"/>
    </location>
</feature>
<dbReference type="InterPro" id="IPR010177">
    <property type="entry name" value="Paired_CXXCH_1"/>
</dbReference>
<accession>A0A0M4D2S4</accession>
<gene>
    <name evidence="4" type="ORF">DSOUD_2912</name>
</gene>
<name>A0A0M4D2S4_9BACT</name>
<dbReference type="InterPro" id="IPR036280">
    <property type="entry name" value="Multihaem_cyt_sf"/>
</dbReference>
<dbReference type="Gene3D" id="1.10.1130.10">
    <property type="entry name" value="Flavocytochrome C3, Chain A"/>
    <property type="match status" value="1"/>
</dbReference>
<keyword evidence="5" id="KW-1185">Reference proteome</keyword>
<dbReference type="KEGG" id="des:DSOUD_2912"/>
<dbReference type="Proteomes" id="UP000057158">
    <property type="component" value="Chromosome"/>
</dbReference>
<dbReference type="RefSeq" id="WP_053551636.1">
    <property type="nucleotide sequence ID" value="NZ_CP010802.1"/>
</dbReference>
<evidence type="ECO:0000256" key="1">
    <source>
        <dbReference type="ARBA" id="ARBA00022729"/>
    </source>
</evidence>
<dbReference type="STRING" id="1603606.DSOUD_2912"/>
<sequence length="255" mass="26914">MNAIRNGSFLILLMLGVSAPQARAVSSHDFAGQCGLCHISDPSAGGASSFVGDVGGVCLQCHQLSGAASHPTNFIPEIALPPGFWLDDAGRLNCATCHDPHPAGPPYPRALLREDSAGSDFCKRCHQSTVAGKSHQGAVLLAHPQLASREGSDEGTLDDASVLCMNCHDGTNGPHANFCLLGHKGECAGHYLGLNYRMAADRKEDLRREDALPPEIVLYEGKVGCLSCHDIYAKGANLLVMSNSRSALCTTCHLK</sequence>
<dbReference type="OrthoDB" id="9783112at2"/>
<keyword evidence="1 2" id="KW-0732">Signal</keyword>
<protein>
    <submittedName>
        <fullName evidence="4">Putative multiheme cytochrome c, extracellular electron transfer conduit cluster</fullName>
    </submittedName>
</protein>
<evidence type="ECO:0000256" key="2">
    <source>
        <dbReference type="SAM" id="SignalP"/>
    </source>
</evidence>
<dbReference type="InterPro" id="IPR051829">
    <property type="entry name" value="Multiheme_Cytochr_ET"/>
</dbReference>
<evidence type="ECO:0000313" key="4">
    <source>
        <dbReference type="EMBL" id="ALC17640.1"/>
    </source>
</evidence>
<organism evidence="4 5">
    <name type="scientific">Desulfuromonas soudanensis</name>
    <dbReference type="NCBI Taxonomy" id="1603606"/>
    <lineage>
        <taxon>Bacteria</taxon>
        <taxon>Pseudomonadati</taxon>
        <taxon>Thermodesulfobacteriota</taxon>
        <taxon>Desulfuromonadia</taxon>
        <taxon>Desulfuromonadales</taxon>
        <taxon>Desulfuromonadaceae</taxon>
        <taxon>Desulfuromonas</taxon>
    </lineage>
</organism>
<dbReference type="PATRIC" id="fig|1603606.3.peg.3140"/>
<reference evidence="4 5" key="1">
    <citation type="submission" date="2015-07" db="EMBL/GenBank/DDBJ databases">
        <title>Isolation and Genomic Characterization of a Novel Halophilic Metal-Reducing Deltaproteobacterium from the Deep Subsurface.</title>
        <authorList>
            <person name="Badalamenti J.P."/>
            <person name="Summers Z.M."/>
            <person name="Gralnick J.A."/>
            <person name="Bond D.R."/>
        </authorList>
    </citation>
    <scope>NUCLEOTIDE SEQUENCE [LARGE SCALE GENOMIC DNA]</scope>
    <source>
        <strain evidence="4 5">WTL</strain>
    </source>
</reference>
<feature type="domain" description="Doubled CXXCH motif" evidence="3">
    <location>
        <begin position="93"/>
        <end position="129"/>
    </location>
</feature>
<dbReference type="EMBL" id="CP010802">
    <property type="protein sequence ID" value="ALC17640.1"/>
    <property type="molecule type" value="Genomic_DNA"/>
</dbReference>
<feature type="signal peptide" evidence="2">
    <location>
        <begin position="1"/>
        <end position="24"/>
    </location>
</feature>
<evidence type="ECO:0000313" key="5">
    <source>
        <dbReference type="Proteomes" id="UP000057158"/>
    </source>
</evidence>
<evidence type="ECO:0000259" key="3">
    <source>
        <dbReference type="Pfam" id="PF09699"/>
    </source>
</evidence>
<dbReference type="SUPFAM" id="SSF48695">
    <property type="entry name" value="Multiheme cytochromes"/>
    <property type="match status" value="1"/>
</dbReference>
<proteinExistence type="predicted"/>
<dbReference type="AlphaFoldDB" id="A0A0M4D2S4"/>
<feature type="chain" id="PRO_5005791793" evidence="2">
    <location>
        <begin position="25"/>
        <end position="255"/>
    </location>
</feature>
<dbReference type="Pfam" id="PF09699">
    <property type="entry name" value="Paired_CXXCH_1"/>
    <property type="match status" value="2"/>
</dbReference>
<dbReference type="PANTHER" id="PTHR35038">
    <property type="entry name" value="DISSIMILATORY SULFITE REDUCTASE SIRA"/>
    <property type="match status" value="1"/>
</dbReference>